<protein>
    <submittedName>
        <fullName evidence="1">39551_t:CDS:1</fullName>
    </submittedName>
</protein>
<organism evidence="1 2">
    <name type="scientific">Gigaspora margarita</name>
    <dbReference type="NCBI Taxonomy" id="4874"/>
    <lineage>
        <taxon>Eukaryota</taxon>
        <taxon>Fungi</taxon>
        <taxon>Fungi incertae sedis</taxon>
        <taxon>Mucoromycota</taxon>
        <taxon>Glomeromycotina</taxon>
        <taxon>Glomeromycetes</taxon>
        <taxon>Diversisporales</taxon>
        <taxon>Gigasporaceae</taxon>
        <taxon>Gigaspora</taxon>
    </lineage>
</organism>
<feature type="non-terminal residue" evidence="1">
    <location>
        <position position="1"/>
    </location>
</feature>
<sequence length="40" mass="4805">RYEPEYALYIRNVEDLSMRALCTSLWQLNTQPGSAFHYHM</sequence>
<dbReference type="Proteomes" id="UP000789901">
    <property type="component" value="Unassembled WGS sequence"/>
</dbReference>
<proteinExistence type="predicted"/>
<accession>A0ABN7VRT9</accession>
<comment type="caution">
    <text evidence="1">The sequence shown here is derived from an EMBL/GenBank/DDBJ whole genome shotgun (WGS) entry which is preliminary data.</text>
</comment>
<evidence type="ECO:0000313" key="2">
    <source>
        <dbReference type="Proteomes" id="UP000789901"/>
    </source>
</evidence>
<name>A0ABN7VRT9_GIGMA</name>
<dbReference type="EMBL" id="CAJVQB010020734">
    <property type="protein sequence ID" value="CAG8795227.1"/>
    <property type="molecule type" value="Genomic_DNA"/>
</dbReference>
<keyword evidence="2" id="KW-1185">Reference proteome</keyword>
<evidence type="ECO:0000313" key="1">
    <source>
        <dbReference type="EMBL" id="CAG8795227.1"/>
    </source>
</evidence>
<reference evidence="1 2" key="1">
    <citation type="submission" date="2021-06" db="EMBL/GenBank/DDBJ databases">
        <authorList>
            <person name="Kallberg Y."/>
            <person name="Tangrot J."/>
            <person name="Rosling A."/>
        </authorList>
    </citation>
    <scope>NUCLEOTIDE SEQUENCE [LARGE SCALE GENOMIC DNA]</scope>
    <source>
        <strain evidence="1 2">120-4 pot B 10/14</strain>
    </source>
</reference>
<gene>
    <name evidence="1" type="ORF">GMARGA_LOCUS21943</name>
</gene>